<comment type="caution">
    <text evidence="1">The sequence shown here is derived from an EMBL/GenBank/DDBJ whole genome shotgun (WGS) entry which is preliminary data.</text>
</comment>
<dbReference type="EMBL" id="JAIQCV010000004">
    <property type="protein sequence ID" value="KAH1107191.1"/>
    <property type="molecule type" value="Genomic_DNA"/>
</dbReference>
<proteinExistence type="predicted"/>
<accession>A0A9D4AD81</accession>
<sequence>MTGKHIHRKISPLPYLSYLWYLHLSHKSLETRNTQAILPNTHELNSPLTLVTIHNSIKFTSTNYLLQTQIKSIIIGYDLHKFTNGSHPSLLATATISNAISPNPAY</sequence>
<name>A0A9D4AD81_9ROSI</name>
<dbReference type="AlphaFoldDB" id="A0A9D4AD81"/>
<organism evidence="1 2">
    <name type="scientific">Gossypium stocksii</name>
    <dbReference type="NCBI Taxonomy" id="47602"/>
    <lineage>
        <taxon>Eukaryota</taxon>
        <taxon>Viridiplantae</taxon>
        <taxon>Streptophyta</taxon>
        <taxon>Embryophyta</taxon>
        <taxon>Tracheophyta</taxon>
        <taxon>Spermatophyta</taxon>
        <taxon>Magnoliopsida</taxon>
        <taxon>eudicotyledons</taxon>
        <taxon>Gunneridae</taxon>
        <taxon>Pentapetalae</taxon>
        <taxon>rosids</taxon>
        <taxon>malvids</taxon>
        <taxon>Malvales</taxon>
        <taxon>Malvaceae</taxon>
        <taxon>Malvoideae</taxon>
        <taxon>Gossypium</taxon>
    </lineage>
</organism>
<keyword evidence="2" id="KW-1185">Reference proteome</keyword>
<dbReference type="Proteomes" id="UP000828251">
    <property type="component" value="Unassembled WGS sequence"/>
</dbReference>
<protein>
    <submittedName>
        <fullName evidence="1">Uncharacterized protein</fullName>
    </submittedName>
</protein>
<evidence type="ECO:0000313" key="2">
    <source>
        <dbReference type="Proteomes" id="UP000828251"/>
    </source>
</evidence>
<evidence type="ECO:0000313" key="1">
    <source>
        <dbReference type="EMBL" id="KAH1107191.1"/>
    </source>
</evidence>
<reference evidence="1 2" key="1">
    <citation type="journal article" date="2021" name="Plant Biotechnol. J.">
        <title>Multi-omics assisted identification of the key and species-specific regulatory components of drought-tolerant mechanisms in Gossypium stocksii.</title>
        <authorList>
            <person name="Yu D."/>
            <person name="Ke L."/>
            <person name="Zhang D."/>
            <person name="Wu Y."/>
            <person name="Sun Y."/>
            <person name="Mei J."/>
            <person name="Sun J."/>
            <person name="Sun Y."/>
        </authorList>
    </citation>
    <scope>NUCLEOTIDE SEQUENCE [LARGE SCALE GENOMIC DNA]</scope>
    <source>
        <strain evidence="2">cv. E1</strain>
        <tissue evidence="1">Leaf</tissue>
    </source>
</reference>
<gene>
    <name evidence="1" type="ORF">J1N35_010959</name>
</gene>